<name>A0AAW2E468_9HYME</name>
<dbReference type="EMBL" id="JADYXP020000066">
    <property type="protein sequence ID" value="KAL0098443.1"/>
    <property type="molecule type" value="Genomic_DNA"/>
</dbReference>
<gene>
    <name evidence="2" type="ORF">PUN28_020399</name>
</gene>
<feature type="compositionally biased region" description="Polar residues" evidence="1">
    <location>
        <begin position="1"/>
        <end position="16"/>
    </location>
</feature>
<evidence type="ECO:0000313" key="2">
    <source>
        <dbReference type="EMBL" id="KAL0098443.1"/>
    </source>
</evidence>
<evidence type="ECO:0000256" key="1">
    <source>
        <dbReference type="SAM" id="MobiDB-lite"/>
    </source>
</evidence>
<reference evidence="2 3" key="1">
    <citation type="submission" date="2023-03" db="EMBL/GenBank/DDBJ databases">
        <title>High recombination rates correlate with genetic variation in Cardiocondyla obscurior ants.</title>
        <authorList>
            <person name="Errbii M."/>
        </authorList>
    </citation>
    <scope>NUCLEOTIDE SEQUENCE [LARGE SCALE GENOMIC DNA]</scope>
    <source>
        <strain evidence="2">Alpha-2009</strain>
        <tissue evidence="2">Whole body</tissue>
    </source>
</reference>
<dbReference type="AlphaFoldDB" id="A0AAW2E468"/>
<sequence length="358" mass="39216">MEMADQQESVLPSQRIRTLRDRRGGSAVPAPAMSSSNDGRSSACSAGALVENATANRDRSDQEDRNTQSFSSDGEKEPSRKAAPLTDTDGEFMKLPRLVDMQVVKRANNKKKTGPKCKTSAGQTSRTRKKMDLSAPFSNVRPHEFSPPPAETGLTTATEDETRLTSRQVSANSADPQEEDADTDIICVNSSDASDASVRTTASGAFKRTRKRKDDDTIKKTRRTADRSSSSSERSFFGNDGKKRGRPLVTGKGAQILNIRAKNQELQSLKDEIKTMREIAEGGYDPSDFKGKRRTVMAERLEQEAIGLPVNAMAAEILQTAKKIEEVAVKSNNREAACSDTRKLLKDSSARECDFSRS</sequence>
<feature type="compositionally biased region" description="Polar residues" evidence="1">
    <location>
        <begin position="188"/>
        <end position="203"/>
    </location>
</feature>
<feature type="region of interest" description="Disordered" evidence="1">
    <location>
        <begin position="1"/>
        <end position="248"/>
    </location>
</feature>
<organism evidence="2 3">
    <name type="scientific">Cardiocondyla obscurior</name>
    <dbReference type="NCBI Taxonomy" id="286306"/>
    <lineage>
        <taxon>Eukaryota</taxon>
        <taxon>Metazoa</taxon>
        <taxon>Ecdysozoa</taxon>
        <taxon>Arthropoda</taxon>
        <taxon>Hexapoda</taxon>
        <taxon>Insecta</taxon>
        <taxon>Pterygota</taxon>
        <taxon>Neoptera</taxon>
        <taxon>Endopterygota</taxon>
        <taxon>Hymenoptera</taxon>
        <taxon>Apocrita</taxon>
        <taxon>Aculeata</taxon>
        <taxon>Formicoidea</taxon>
        <taxon>Formicidae</taxon>
        <taxon>Myrmicinae</taxon>
        <taxon>Cardiocondyla</taxon>
    </lineage>
</organism>
<proteinExistence type="predicted"/>
<keyword evidence="3" id="KW-1185">Reference proteome</keyword>
<feature type="compositionally biased region" description="Basic and acidic residues" evidence="1">
    <location>
        <begin position="56"/>
        <end position="66"/>
    </location>
</feature>
<feature type="compositionally biased region" description="Basic and acidic residues" evidence="1">
    <location>
        <begin position="212"/>
        <end position="226"/>
    </location>
</feature>
<protein>
    <submittedName>
        <fullName evidence="2">Uncharacterized protein</fullName>
    </submittedName>
</protein>
<dbReference type="Proteomes" id="UP001430953">
    <property type="component" value="Unassembled WGS sequence"/>
</dbReference>
<evidence type="ECO:0000313" key="3">
    <source>
        <dbReference type="Proteomes" id="UP001430953"/>
    </source>
</evidence>
<feature type="compositionally biased region" description="Polar residues" evidence="1">
    <location>
        <begin position="165"/>
        <end position="175"/>
    </location>
</feature>
<feature type="compositionally biased region" description="Polar residues" evidence="1">
    <location>
        <begin position="33"/>
        <end position="44"/>
    </location>
</feature>
<comment type="caution">
    <text evidence="2">The sequence shown here is derived from an EMBL/GenBank/DDBJ whole genome shotgun (WGS) entry which is preliminary data.</text>
</comment>
<accession>A0AAW2E468</accession>